<accession>W9JFS2</accession>
<organism evidence="2">
    <name type="scientific">Fusarium oxysporum Fo47</name>
    <dbReference type="NCBI Taxonomy" id="660027"/>
    <lineage>
        <taxon>Eukaryota</taxon>
        <taxon>Fungi</taxon>
        <taxon>Dikarya</taxon>
        <taxon>Ascomycota</taxon>
        <taxon>Pezizomycotina</taxon>
        <taxon>Sordariomycetes</taxon>
        <taxon>Hypocreomycetidae</taxon>
        <taxon>Hypocreales</taxon>
        <taxon>Nectriaceae</taxon>
        <taxon>Fusarium</taxon>
        <taxon>Fusarium oxysporum species complex</taxon>
    </lineage>
</organism>
<feature type="region of interest" description="Disordered" evidence="1">
    <location>
        <begin position="1"/>
        <end position="24"/>
    </location>
</feature>
<proteinExistence type="predicted"/>
<dbReference type="VEuPathDB" id="FungiDB:FOZG_17949"/>
<evidence type="ECO:0000256" key="1">
    <source>
        <dbReference type="SAM" id="MobiDB-lite"/>
    </source>
</evidence>
<reference evidence="2" key="2">
    <citation type="submission" date="2012-06" db="EMBL/GenBank/DDBJ databases">
        <title>Annotation of the Genome Sequence of Fusarium oxysporum Fo47.</title>
        <authorList>
            <consortium name="The Broad Institute Genomics Platform"/>
            <person name="Ma L.-J."/>
            <person name="Corby-Kistler H."/>
            <person name="Broz K."/>
            <person name="Gale L.R."/>
            <person name="Jonkers W."/>
            <person name="O'Donnell K."/>
            <person name="Ploetz R."/>
            <person name="Steinberg C."/>
            <person name="Schwartz D.C."/>
            <person name="VanEtten H."/>
            <person name="Zhou S."/>
            <person name="Young S.K."/>
            <person name="Zeng Q."/>
            <person name="Gargeya S."/>
            <person name="Fitzgerald M."/>
            <person name="Abouelleil A."/>
            <person name="Alvarado L."/>
            <person name="Chapman S.B."/>
            <person name="Gainer-Dewar J."/>
            <person name="Goldberg J."/>
            <person name="Griggs A."/>
            <person name="Gujja S."/>
            <person name="Hansen M."/>
            <person name="Howarth C."/>
            <person name="Imamovic A."/>
            <person name="Ireland A."/>
            <person name="Larimer J."/>
            <person name="McCowan C."/>
            <person name="Murphy C."/>
            <person name="Pearson M."/>
            <person name="Poon T.W."/>
            <person name="Priest M."/>
            <person name="Roberts A."/>
            <person name="Saif S."/>
            <person name="Shea T."/>
            <person name="Sykes S."/>
            <person name="Wortman J."/>
            <person name="Nusbaum C."/>
            <person name="Birren B."/>
        </authorList>
    </citation>
    <scope>NUCLEOTIDE SEQUENCE</scope>
    <source>
        <strain evidence="2">Fo47</strain>
    </source>
</reference>
<dbReference type="EMBL" id="JH717927">
    <property type="protein sequence ID" value="EWZ28308.1"/>
    <property type="molecule type" value="Genomic_DNA"/>
</dbReference>
<dbReference type="AlphaFoldDB" id="W9JFS2"/>
<protein>
    <submittedName>
        <fullName evidence="2">Uncharacterized protein</fullName>
    </submittedName>
</protein>
<evidence type="ECO:0000313" key="2">
    <source>
        <dbReference type="EMBL" id="EWZ28308.1"/>
    </source>
</evidence>
<dbReference type="Proteomes" id="UP000030766">
    <property type="component" value="Unassembled WGS sequence"/>
</dbReference>
<sequence>MPSVGATPSDKSPGEIFREANPAHGYAERVYARAPESAF</sequence>
<name>W9JFS2_FUSOX</name>
<reference evidence="2" key="1">
    <citation type="submission" date="2011-06" db="EMBL/GenBank/DDBJ databases">
        <title>The Genome Sequence of Fusarium oxysporum Fo47.</title>
        <authorList>
            <consortium name="The Broad Institute Genome Sequencing Platform"/>
            <person name="Ma L.-J."/>
            <person name="Gale L.R."/>
            <person name="Schwartz D.C."/>
            <person name="Zhou S."/>
            <person name="Corby-Kistler H."/>
            <person name="Young S.K."/>
            <person name="Zeng Q."/>
            <person name="Gargeya S."/>
            <person name="Fitzgerald M."/>
            <person name="Haas B."/>
            <person name="Abouelleil A."/>
            <person name="Alvarado L."/>
            <person name="Arachchi H.M."/>
            <person name="Berlin A."/>
            <person name="Brown A."/>
            <person name="Chapman S.B."/>
            <person name="Chen Z."/>
            <person name="Dunbar C."/>
            <person name="Freedman E."/>
            <person name="Gearin G."/>
            <person name="Gellesch M."/>
            <person name="Goldberg J."/>
            <person name="Griggs A."/>
            <person name="Gujja S."/>
            <person name="Heiman D."/>
            <person name="Howarth C."/>
            <person name="Larson L."/>
            <person name="Lui A."/>
            <person name="MacDonald P.J.P."/>
            <person name="Mehta T."/>
            <person name="Montmayeur A."/>
            <person name="Murphy C."/>
            <person name="Neiman D."/>
            <person name="Pearson M."/>
            <person name="Priest M."/>
            <person name="Roberts A."/>
            <person name="Saif S."/>
            <person name="Shea T."/>
            <person name="Shenoy N."/>
            <person name="Sisk P."/>
            <person name="Stolte C."/>
            <person name="Sykes S."/>
            <person name="Wortman J."/>
            <person name="Nusbaum C."/>
            <person name="Birren B."/>
        </authorList>
    </citation>
    <scope>NUCLEOTIDE SEQUENCE [LARGE SCALE GENOMIC DNA]</scope>
    <source>
        <strain evidence="2">Fo47</strain>
    </source>
</reference>
<gene>
    <name evidence="2" type="ORF">FOZG_17949</name>
</gene>
<dbReference type="HOGENOM" id="CLU_3320120_0_0_1"/>